<comment type="caution">
    <text evidence="3">The sequence shown here is derived from an EMBL/GenBank/DDBJ whole genome shotgun (WGS) entry which is preliminary data.</text>
</comment>
<evidence type="ECO:0000256" key="1">
    <source>
        <dbReference type="ARBA" id="ARBA00022737"/>
    </source>
</evidence>
<dbReference type="Proteomes" id="UP000758155">
    <property type="component" value="Unassembled WGS sequence"/>
</dbReference>
<keyword evidence="1" id="KW-0677">Repeat</keyword>
<dbReference type="InterPro" id="IPR003609">
    <property type="entry name" value="Pan_app"/>
</dbReference>
<dbReference type="AlphaFoldDB" id="A0A9P5BVR6"/>
<feature type="domain" description="WSC" evidence="2">
    <location>
        <begin position="55"/>
        <end position="148"/>
    </location>
</feature>
<sequence>MLTGSSRKLKGPQATTVQNLLTIVVLTQGQVVLEQAVDEENTIQDNSPNNALPSSWRYSGCYTDNTNPRTLHSDGYADDSMTESTCITYCNGKGYSFAGIEYGRECYCDNRILDTGSQKADSECSFTCPGSGSGSCGAGNRMSIFTNGKGLSTGPVVNPGFDNWKSLGCYTDSIGERTLEFPANIEGINSASRCAAACQQAGYSYAGLEYGQECYCGHSLRCPSAPAIASACNMACSGNATEVCGGPNAMNVYHIGNDPIQACGVTVSSTSSAATSTTSPTTLCPESHNTIYTDSTGQKYTTYCGFDYGGGNIEVGDLASYELCLQKCDTIANCGAVAWTGGDGRGFCYLKEATSGLTANANVIAAIRVPAVTSSSSIASSSTVPSVTPSSSSPSADVFGSFLSSPSGSTTAPPSIITPTTTKGLGCPNPTPTAMVFGDNVYEYEWCMAYMGYDSQNFSPGSFEDCAKACALGNCVAFNYGDPNNCRTIQKVSTVTTSFYNWKAYSLVGVTPVTAYSFPPSTITPSPTSTRGLGCPNPTPTALTISGNIYNYEWCMAYMRYDSQNFSPGSFEGCAAACALKGDCVAFNYGDANNCRTLNSVAQVTTSFYNWKAYSLIGVTPVSAASPTASAVSTLRTISVNIISTTISVSSSTQLVSTSSSAGPSPPATLNPYGTNACPNPTPVSFTISSKLYNYNMCMGFQAPGSMNFGPRSLEGCAKACAEGNCVAFNYGYPDNCRTMARVDAMTAPFYGWSAYQFIGTAALPTTTSTPTPSASPTITANPYGANACPNPSPTSYTVSNTLYRYNFCMAYMAPGSVNMYAADAPACAALCKGDCVAFNFGDPQNCRTMNRVDAITAPFYGWSAYQLIGSTALPTATLH</sequence>
<gene>
    <name evidence="3" type="ORF">E8E12_003741</name>
</gene>
<evidence type="ECO:0000259" key="2">
    <source>
        <dbReference type="PROSITE" id="PS51212"/>
    </source>
</evidence>
<dbReference type="PROSITE" id="PS51212">
    <property type="entry name" value="WSC"/>
    <property type="match status" value="2"/>
</dbReference>
<evidence type="ECO:0000313" key="4">
    <source>
        <dbReference type="Proteomes" id="UP000758155"/>
    </source>
</evidence>
<dbReference type="Pfam" id="PF01822">
    <property type="entry name" value="WSC"/>
    <property type="match status" value="2"/>
</dbReference>
<keyword evidence="4" id="KW-1185">Reference proteome</keyword>
<accession>A0A9P5BVR6</accession>
<dbReference type="PANTHER" id="PTHR45964:SF9">
    <property type="entry name" value="SULFOTRANSFERASE"/>
    <property type="match status" value="1"/>
</dbReference>
<dbReference type="OrthoDB" id="2019572at2759"/>
<organism evidence="3 4">
    <name type="scientific">Didymella heteroderae</name>
    <dbReference type="NCBI Taxonomy" id="1769908"/>
    <lineage>
        <taxon>Eukaryota</taxon>
        <taxon>Fungi</taxon>
        <taxon>Dikarya</taxon>
        <taxon>Ascomycota</taxon>
        <taxon>Pezizomycotina</taxon>
        <taxon>Dothideomycetes</taxon>
        <taxon>Pleosporomycetidae</taxon>
        <taxon>Pleosporales</taxon>
        <taxon>Pleosporineae</taxon>
        <taxon>Didymellaceae</taxon>
        <taxon>Didymella</taxon>
    </lineage>
</organism>
<evidence type="ECO:0000313" key="3">
    <source>
        <dbReference type="EMBL" id="KAF3032137.1"/>
    </source>
</evidence>
<reference evidence="3" key="1">
    <citation type="submission" date="2019-04" db="EMBL/GenBank/DDBJ databases">
        <title>Sequencing of skin fungus with MAO and IRED activity.</title>
        <authorList>
            <person name="Marsaioli A.J."/>
            <person name="Bonatto J.M.C."/>
            <person name="Reis Junior O."/>
        </authorList>
    </citation>
    <scope>NUCLEOTIDE SEQUENCE</scope>
    <source>
        <strain evidence="3">28M1</strain>
    </source>
</reference>
<dbReference type="EMBL" id="SWKV01000109">
    <property type="protein sequence ID" value="KAF3032137.1"/>
    <property type="molecule type" value="Genomic_DNA"/>
</dbReference>
<name>A0A9P5BVR6_9PLEO</name>
<dbReference type="Pfam" id="PF14295">
    <property type="entry name" value="PAN_4"/>
    <property type="match status" value="4"/>
</dbReference>
<protein>
    <recommendedName>
        <fullName evidence="2">WSC domain-containing protein</fullName>
    </recommendedName>
</protein>
<feature type="domain" description="WSC" evidence="2">
    <location>
        <begin position="163"/>
        <end position="256"/>
    </location>
</feature>
<dbReference type="SMART" id="SM00321">
    <property type="entry name" value="WSC"/>
    <property type="match status" value="2"/>
</dbReference>
<dbReference type="InterPro" id="IPR002889">
    <property type="entry name" value="WSC_carb-bd"/>
</dbReference>
<dbReference type="InterPro" id="IPR051589">
    <property type="entry name" value="Sialate-O-sulfotransferase"/>
</dbReference>
<dbReference type="PANTHER" id="PTHR45964">
    <property type="entry name" value="WSCD FAMILY MEMBER CG9164"/>
    <property type="match status" value="1"/>
</dbReference>
<proteinExistence type="predicted"/>
<dbReference type="Gene3D" id="3.50.4.10">
    <property type="entry name" value="Hepatocyte Growth Factor"/>
    <property type="match status" value="1"/>
</dbReference>